<evidence type="ECO:0000313" key="5">
    <source>
        <dbReference type="Proteomes" id="UP000186308"/>
    </source>
</evidence>
<proteinExistence type="inferred from homology"/>
<gene>
    <name evidence="4" type="ORF">SAMN05421828_11841</name>
</gene>
<sequence>MIDRVALLRLIRTEGVGPQTYRRLRARFDTPEEALAAIPALARAGGRAKPPFVPSPGDVRRELDRHDKLGATLLFMGEPDYPKLLALLPDAPPVIAVLGDVSILHRPIVAVVGARNASVNGARIAADIAAELAASGRPIASGLARGIDAAAHTAALRTGTTIAAIPGGLDVVYPPEHKALQAEIAARGVLIAEAPPGTAPLARHFPKRNRIIAGLSLGVVVIEAALRSGSLITARYALDYGREVFAVPGSPLDARARGTNDLIRQGAHLTESAGDVLMNLPDQPGALFADARITPVQPGLAEPVAALDSGGSDIDMARRDIPRLLSASPIAVDELALHCQFSASVIIAVLMELELAGRIETLPGNRIGLLLDP</sequence>
<organism evidence="4 5">
    <name type="scientific">Acidiphilium rubrum</name>
    <dbReference type="NCBI Taxonomy" id="526"/>
    <lineage>
        <taxon>Bacteria</taxon>
        <taxon>Pseudomonadati</taxon>
        <taxon>Pseudomonadota</taxon>
        <taxon>Alphaproteobacteria</taxon>
        <taxon>Acetobacterales</taxon>
        <taxon>Acidocellaceae</taxon>
        <taxon>Acidiphilium</taxon>
    </lineage>
</organism>
<dbReference type="NCBIfam" id="TIGR00732">
    <property type="entry name" value="dprA"/>
    <property type="match status" value="1"/>
</dbReference>
<dbReference type="RefSeq" id="WP_029314680.1">
    <property type="nucleotide sequence ID" value="NZ_DAOMCH010000006.1"/>
</dbReference>
<dbReference type="AlphaFoldDB" id="A0A8G2CM88"/>
<evidence type="ECO:0000256" key="1">
    <source>
        <dbReference type="ARBA" id="ARBA00006525"/>
    </source>
</evidence>
<dbReference type="Gene3D" id="3.40.50.450">
    <property type="match status" value="1"/>
</dbReference>
<evidence type="ECO:0000259" key="3">
    <source>
        <dbReference type="Pfam" id="PF17782"/>
    </source>
</evidence>
<dbReference type="OrthoDB" id="9785707at2"/>
<comment type="caution">
    <text evidence="4">The sequence shown here is derived from an EMBL/GenBank/DDBJ whole genome shotgun (WGS) entry which is preliminary data.</text>
</comment>
<keyword evidence="5" id="KW-1185">Reference proteome</keyword>
<dbReference type="Pfam" id="PF02481">
    <property type="entry name" value="DNA_processg_A"/>
    <property type="match status" value="1"/>
</dbReference>
<dbReference type="PANTHER" id="PTHR43022:SF1">
    <property type="entry name" value="PROTEIN SMF"/>
    <property type="match status" value="1"/>
</dbReference>
<dbReference type="PANTHER" id="PTHR43022">
    <property type="entry name" value="PROTEIN SMF"/>
    <property type="match status" value="1"/>
</dbReference>
<comment type="similarity">
    <text evidence="1">Belongs to the DprA/Smf family.</text>
</comment>
<dbReference type="Pfam" id="PF21102">
    <property type="entry name" value="DprA_N"/>
    <property type="match status" value="1"/>
</dbReference>
<dbReference type="GO" id="GO:0009294">
    <property type="term" value="P:DNA-mediated transformation"/>
    <property type="evidence" value="ECO:0007669"/>
    <property type="project" value="InterPro"/>
</dbReference>
<dbReference type="InterPro" id="IPR036388">
    <property type="entry name" value="WH-like_DNA-bd_sf"/>
</dbReference>
<dbReference type="Proteomes" id="UP000186308">
    <property type="component" value="Unassembled WGS sequence"/>
</dbReference>
<dbReference type="InterPro" id="IPR041614">
    <property type="entry name" value="DprA_WH"/>
</dbReference>
<dbReference type="InterPro" id="IPR057666">
    <property type="entry name" value="DrpA_SLOG"/>
</dbReference>
<accession>A0A8G2CM88</accession>
<evidence type="ECO:0000259" key="2">
    <source>
        <dbReference type="Pfam" id="PF02481"/>
    </source>
</evidence>
<dbReference type="Pfam" id="PF17782">
    <property type="entry name" value="WHD_DprA"/>
    <property type="match status" value="1"/>
</dbReference>
<dbReference type="EMBL" id="FTNE01000018">
    <property type="protein sequence ID" value="SIR18624.1"/>
    <property type="molecule type" value="Genomic_DNA"/>
</dbReference>
<dbReference type="SUPFAM" id="SSF102405">
    <property type="entry name" value="MCP/YpsA-like"/>
    <property type="match status" value="1"/>
</dbReference>
<dbReference type="Gene3D" id="1.10.10.10">
    <property type="entry name" value="Winged helix-like DNA-binding domain superfamily/Winged helix DNA-binding domain"/>
    <property type="match status" value="1"/>
</dbReference>
<feature type="domain" description="DprA winged helix" evidence="3">
    <location>
        <begin position="317"/>
        <end position="365"/>
    </location>
</feature>
<dbReference type="InterPro" id="IPR003488">
    <property type="entry name" value="DprA"/>
</dbReference>
<protein>
    <submittedName>
        <fullName evidence="4">DNA processing protein</fullName>
    </submittedName>
</protein>
<reference evidence="4 5" key="1">
    <citation type="submission" date="2017-01" db="EMBL/GenBank/DDBJ databases">
        <authorList>
            <person name="Varghese N."/>
            <person name="Submissions S."/>
        </authorList>
    </citation>
    <scope>NUCLEOTIDE SEQUENCE [LARGE SCALE GENOMIC DNA]</scope>
    <source>
        <strain evidence="4 5">ATCC 35905</strain>
    </source>
</reference>
<name>A0A8G2CM88_ACIRU</name>
<feature type="domain" description="Smf/DprA SLOG" evidence="2">
    <location>
        <begin position="73"/>
        <end position="280"/>
    </location>
</feature>
<evidence type="ECO:0000313" key="4">
    <source>
        <dbReference type="EMBL" id="SIR18624.1"/>
    </source>
</evidence>